<dbReference type="Proteomes" id="UP000265663">
    <property type="component" value="Unassembled WGS sequence"/>
</dbReference>
<protein>
    <submittedName>
        <fullName evidence="1">Uncharacterized protein</fullName>
    </submittedName>
</protein>
<keyword evidence="2" id="KW-1185">Reference proteome</keyword>
<reference evidence="1 2" key="1">
    <citation type="journal article" date="2014" name="PLoS ONE">
        <title>De novo Genome Assembly of the Fungal Plant Pathogen Pyrenophora semeniperda.</title>
        <authorList>
            <person name="Soliai M.M."/>
            <person name="Meyer S.E."/>
            <person name="Udall J.A."/>
            <person name="Elzinga D.E."/>
            <person name="Hermansen R.A."/>
            <person name="Bodily P.M."/>
            <person name="Hart A.A."/>
            <person name="Coleman C.E."/>
        </authorList>
    </citation>
    <scope>NUCLEOTIDE SEQUENCE [LARGE SCALE GENOMIC DNA]</scope>
    <source>
        <strain evidence="1 2">CCB06</strain>
        <tissue evidence="1">Mycelium</tissue>
    </source>
</reference>
<dbReference type="EMBL" id="KE747814">
    <property type="protein sequence ID" value="RMZ68124.1"/>
    <property type="molecule type" value="Genomic_DNA"/>
</dbReference>
<gene>
    <name evidence="1" type="ORF">GMOD_00004318</name>
</gene>
<dbReference type="AlphaFoldDB" id="A0A3M7M129"/>
<name>A0A3M7M129_9PLEO</name>
<proteinExistence type="predicted"/>
<accession>A0A3M7M129</accession>
<evidence type="ECO:0000313" key="2">
    <source>
        <dbReference type="Proteomes" id="UP000265663"/>
    </source>
</evidence>
<sequence length="81" mass="9286">MLRCVTHVTLFSIHQSQPLDSRIGFLVQRVVLAFSASTPRARCCLALFTRSRLFTHTHFHLPLPFTPTPIYLTLLLTYTTI</sequence>
<organism evidence="1 2">
    <name type="scientific">Pyrenophora seminiperda CCB06</name>
    <dbReference type="NCBI Taxonomy" id="1302712"/>
    <lineage>
        <taxon>Eukaryota</taxon>
        <taxon>Fungi</taxon>
        <taxon>Dikarya</taxon>
        <taxon>Ascomycota</taxon>
        <taxon>Pezizomycotina</taxon>
        <taxon>Dothideomycetes</taxon>
        <taxon>Pleosporomycetidae</taxon>
        <taxon>Pleosporales</taxon>
        <taxon>Pleosporineae</taxon>
        <taxon>Pleosporaceae</taxon>
        <taxon>Pyrenophora</taxon>
    </lineage>
</organism>
<evidence type="ECO:0000313" key="1">
    <source>
        <dbReference type="EMBL" id="RMZ68124.1"/>
    </source>
</evidence>